<evidence type="ECO:0000256" key="3">
    <source>
        <dbReference type="ARBA" id="ARBA00023242"/>
    </source>
</evidence>
<gene>
    <name evidence="6" type="ORF">K0M31_002864</name>
</gene>
<evidence type="ECO:0000256" key="1">
    <source>
        <dbReference type="ARBA" id="ARBA00004123"/>
    </source>
</evidence>
<dbReference type="PANTHER" id="PTHR10814">
    <property type="entry name" value="TRANSDUCIN-LIKE ENHANCER PROTEIN"/>
    <property type="match status" value="1"/>
</dbReference>
<comment type="similarity">
    <text evidence="2">Belongs to the WD repeat Groucho/TLE family.</text>
</comment>
<dbReference type="EMBL" id="JAHYIQ010000010">
    <property type="protein sequence ID" value="KAK1128399.1"/>
    <property type="molecule type" value="Genomic_DNA"/>
</dbReference>
<proteinExistence type="inferred from homology"/>
<dbReference type="GO" id="GO:0005634">
    <property type="term" value="C:nucleus"/>
    <property type="evidence" value="ECO:0007669"/>
    <property type="project" value="UniProtKB-SubCell"/>
</dbReference>
<feature type="domain" description="Groucho/TLE N-terminal Q-rich" evidence="5">
    <location>
        <begin position="57"/>
        <end position="103"/>
    </location>
</feature>
<dbReference type="Proteomes" id="UP001177670">
    <property type="component" value="Unassembled WGS sequence"/>
</dbReference>
<dbReference type="InterPro" id="IPR005617">
    <property type="entry name" value="Groucho/TLE_N"/>
</dbReference>
<dbReference type="GO" id="GO:0090090">
    <property type="term" value="P:negative regulation of canonical Wnt signaling pathway"/>
    <property type="evidence" value="ECO:0007669"/>
    <property type="project" value="TreeGrafter"/>
</dbReference>
<evidence type="ECO:0000256" key="2">
    <source>
        <dbReference type="ARBA" id="ARBA00005969"/>
    </source>
</evidence>
<keyword evidence="3" id="KW-0539">Nucleus</keyword>
<evidence type="ECO:0000313" key="6">
    <source>
        <dbReference type="EMBL" id="KAK1128399.1"/>
    </source>
</evidence>
<evidence type="ECO:0000256" key="4">
    <source>
        <dbReference type="SAM" id="MobiDB-lite"/>
    </source>
</evidence>
<evidence type="ECO:0000313" key="7">
    <source>
        <dbReference type="Proteomes" id="UP001177670"/>
    </source>
</evidence>
<protein>
    <recommendedName>
        <fullName evidence="5">Groucho/TLE N-terminal Q-rich domain-containing protein</fullName>
    </recommendedName>
</protein>
<keyword evidence="7" id="KW-1185">Reference proteome</keyword>
<comment type="subcellular location">
    <subcellularLocation>
        <location evidence="1">Nucleus</location>
    </subcellularLocation>
</comment>
<dbReference type="Pfam" id="PF03920">
    <property type="entry name" value="TLE_N"/>
    <property type="match status" value="1"/>
</dbReference>
<comment type="caution">
    <text evidence="6">The sequence shown here is derived from an EMBL/GenBank/DDBJ whole genome shotgun (WGS) entry which is preliminary data.</text>
</comment>
<feature type="region of interest" description="Disordered" evidence="4">
    <location>
        <begin position="163"/>
        <end position="230"/>
    </location>
</feature>
<dbReference type="PANTHER" id="PTHR10814:SF21">
    <property type="entry name" value="PROTEIN GROUCHO"/>
    <property type="match status" value="1"/>
</dbReference>
<feature type="compositionally biased region" description="Basic and acidic residues" evidence="4">
    <location>
        <begin position="186"/>
        <end position="200"/>
    </location>
</feature>
<accession>A0AA40KQ10</accession>
<evidence type="ECO:0000259" key="5">
    <source>
        <dbReference type="Pfam" id="PF03920"/>
    </source>
</evidence>
<dbReference type="InterPro" id="IPR009146">
    <property type="entry name" value="Groucho_enhance"/>
</dbReference>
<reference evidence="6" key="1">
    <citation type="submission" date="2021-10" db="EMBL/GenBank/DDBJ databases">
        <title>Melipona bicolor Genome sequencing and assembly.</title>
        <authorList>
            <person name="Araujo N.S."/>
            <person name="Arias M.C."/>
        </authorList>
    </citation>
    <scope>NUCLEOTIDE SEQUENCE</scope>
    <source>
        <strain evidence="6">USP_2M_L1-L4_2017</strain>
        <tissue evidence="6">Whole body</tissue>
    </source>
</reference>
<name>A0AA40KQ10_9HYME</name>
<sequence>MGLIKDAFMALHPSLALQALPLPLRQPSRSSFIPGCPPLLAFLSSGGGGSGGAAGGLKFTVADTCERIKEEFNFIQQQNHSLKIECEKLASEKTEMQRHYVMVRHFVSSSSLCKFIFVLRRAVAAAIETIAPVPCIGRNSSTVDGIVVFSFPGMFRRFPFGKGAGSRSRKLPKIEKRGSRGSGDSRCLEIQDLKSKRSTDPEILDTLESPNPKALKTQSPQNPESLEFRNSQRDIYRILRYPGIKIERPRN</sequence>
<dbReference type="GO" id="GO:0005667">
    <property type="term" value="C:transcription regulator complex"/>
    <property type="evidence" value="ECO:0007669"/>
    <property type="project" value="TreeGrafter"/>
</dbReference>
<dbReference type="AlphaFoldDB" id="A0AA40KQ10"/>
<organism evidence="6 7">
    <name type="scientific">Melipona bicolor</name>
    <dbReference type="NCBI Taxonomy" id="60889"/>
    <lineage>
        <taxon>Eukaryota</taxon>
        <taxon>Metazoa</taxon>
        <taxon>Ecdysozoa</taxon>
        <taxon>Arthropoda</taxon>
        <taxon>Hexapoda</taxon>
        <taxon>Insecta</taxon>
        <taxon>Pterygota</taxon>
        <taxon>Neoptera</taxon>
        <taxon>Endopterygota</taxon>
        <taxon>Hymenoptera</taxon>
        <taxon>Apocrita</taxon>
        <taxon>Aculeata</taxon>
        <taxon>Apoidea</taxon>
        <taxon>Anthophila</taxon>
        <taxon>Apidae</taxon>
        <taxon>Melipona</taxon>
    </lineage>
</organism>
<dbReference type="GO" id="GO:0003714">
    <property type="term" value="F:transcription corepressor activity"/>
    <property type="evidence" value="ECO:0007669"/>
    <property type="project" value="TreeGrafter"/>
</dbReference>